<evidence type="ECO:0000256" key="1">
    <source>
        <dbReference type="ARBA" id="ARBA00007169"/>
    </source>
</evidence>
<evidence type="ECO:0000259" key="2">
    <source>
        <dbReference type="Pfam" id="PF00975"/>
    </source>
</evidence>
<proteinExistence type="inferred from homology"/>
<organism evidence="3">
    <name type="scientific">Streptomyces sp. Y1</name>
    <dbReference type="NCBI Taxonomy" id="3238634"/>
    <lineage>
        <taxon>Bacteria</taxon>
        <taxon>Bacillati</taxon>
        <taxon>Actinomycetota</taxon>
        <taxon>Actinomycetes</taxon>
        <taxon>Kitasatosporales</taxon>
        <taxon>Streptomycetaceae</taxon>
        <taxon>Streptomyces</taxon>
    </lineage>
</organism>
<dbReference type="PANTHER" id="PTHR11487:SF0">
    <property type="entry name" value="S-ACYL FATTY ACID SYNTHASE THIOESTERASE, MEDIUM CHAIN"/>
    <property type="match status" value="1"/>
</dbReference>
<dbReference type="EMBL" id="CP163445">
    <property type="protein sequence ID" value="XDQ82407.1"/>
    <property type="molecule type" value="Genomic_DNA"/>
</dbReference>
<dbReference type="InterPro" id="IPR029058">
    <property type="entry name" value="AB_hydrolase_fold"/>
</dbReference>
<sequence length="241" mass="25952">MSYLRSFAPAGEAAATTVAVFPQAGAGCLRLRATAREMPPGTHLIGVQLPGREDRLEDRPAAGLAEVVDRVAAELRDGARRGPLVLLGVSLGALIAYEVARRLEAAGTAARALVVVAARSPEHWRTFPAANPPEDELAALLHPAVRDTELARYAVDALRADLRLMAGYRDPAEPLTGTPLRSVSGLRDTVVTAEQMARWRERAADYRGHHVIDADHHAFMAPDTLLRALPDDDLTRQAVRG</sequence>
<reference evidence="3" key="1">
    <citation type="submission" date="2024-07" db="EMBL/GenBank/DDBJ databases">
        <authorList>
            <person name="Yu S.T."/>
        </authorList>
    </citation>
    <scope>NUCLEOTIDE SEQUENCE</scope>
    <source>
        <strain evidence="3">Y1</strain>
    </source>
</reference>
<dbReference type="Gene3D" id="3.40.50.1820">
    <property type="entry name" value="alpha/beta hydrolase"/>
    <property type="match status" value="1"/>
</dbReference>
<accession>A0AB39TT97</accession>
<dbReference type="AlphaFoldDB" id="A0AB39TT97"/>
<dbReference type="GO" id="GO:0008610">
    <property type="term" value="P:lipid biosynthetic process"/>
    <property type="evidence" value="ECO:0007669"/>
    <property type="project" value="TreeGrafter"/>
</dbReference>
<dbReference type="PROSITE" id="PS51257">
    <property type="entry name" value="PROKAR_LIPOPROTEIN"/>
    <property type="match status" value="1"/>
</dbReference>
<dbReference type="InterPro" id="IPR001031">
    <property type="entry name" value="Thioesterase"/>
</dbReference>
<dbReference type="RefSeq" id="WP_369184795.1">
    <property type="nucleotide sequence ID" value="NZ_CP163445.1"/>
</dbReference>
<comment type="similarity">
    <text evidence="1">Belongs to the thioesterase family.</text>
</comment>
<dbReference type="Pfam" id="PF00975">
    <property type="entry name" value="Thioesterase"/>
    <property type="match status" value="1"/>
</dbReference>
<dbReference type="InterPro" id="IPR012223">
    <property type="entry name" value="TEII"/>
</dbReference>
<protein>
    <submittedName>
        <fullName evidence="3">Thioesterase II family protein</fullName>
    </submittedName>
</protein>
<dbReference type="SUPFAM" id="SSF53474">
    <property type="entry name" value="alpha/beta-Hydrolases"/>
    <property type="match status" value="1"/>
</dbReference>
<dbReference type="PANTHER" id="PTHR11487">
    <property type="entry name" value="THIOESTERASE"/>
    <property type="match status" value="1"/>
</dbReference>
<evidence type="ECO:0000313" key="3">
    <source>
        <dbReference type="EMBL" id="XDQ82407.1"/>
    </source>
</evidence>
<gene>
    <name evidence="3" type="ORF">AB2U05_29935</name>
</gene>
<feature type="domain" description="Thioesterase" evidence="2">
    <location>
        <begin position="17"/>
        <end position="228"/>
    </location>
</feature>
<name>A0AB39TT97_9ACTN</name>